<dbReference type="GeneID" id="9346706"/>
<name>D7E913_METEZ</name>
<dbReference type="OrthoDB" id="125678at2157"/>
<dbReference type="EMBL" id="CP002069">
    <property type="protein sequence ID" value="ADI73961.1"/>
    <property type="molecule type" value="Genomic_DNA"/>
</dbReference>
<keyword evidence="1" id="KW-0812">Transmembrane</keyword>
<keyword evidence="3" id="KW-1185">Reference proteome</keyword>
<dbReference type="RefSeq" id="WP_013194528.1">
    <property type="nucleotide sequence ID" value="NC_014253.1"/>
</dbReference>
<feature type="transmembrane region" description="Helical" evidence="1">
    <location>
        <begin position="84"/>
        <end position="104"/>
    </location>
</feature>
<keyword evidence="1" id="KW-0472">Membrane</keyword>
<protein>
    <submittedName>
        <fullName evidence="2">Conserved TM helix repeat-containing protein</fullName>
    </submittedName>
</protein>
<reference evidence="2 3" key="1">
    <citation type="submission" date="2010-06" db="EMBL/GenBank/DDBJ databases">
        <title>Complete sequence chromosome of Methanohalobium evestigatum Z-7303.</title>
        <authorList>
            <consortium name="US DOE Joint Genome Institute"/>
            <person name="Lucas S."/>
            <person name="Copeland A."/>
            <person name="Lapidus A."/>
            <person name="Cheng J.-F."/>
            <person name="Bruce D."/>
            <person name="Goodwin L."/>
            <person name="Pitluck S."/>
            <person name="Saunders E."/>
            <person name="Detter J.C."/>
            <person name="Han C."/>
            <person name="Tapia R."/>
            <person name="Land M."/>
            <person name="Hauser L."/>
            <person name="Kyrpides N."/>
            <person name="Mikhailova N."/>
            <person name="Sieprawska-Lupa M."/>
            <person name="Whitman W.B."/>
            <person name="Anderson I."/>
            <person name="Woyke T."/>
        </authorList>
    </citation>
    <scope>NUCLEOTIDE SEQUENCE [LARGE SCALE GENOMIC DNA]</scope>
    <source>
        <strain evidence="3">ATCC BAA-1072 / DSM 3721 / NBRC 107634 / OCM 161 / Z-7303</strain>
    </source>
</reference>
<dbReference type="Pfam" id="PF05552">
    <property type="entry name" value="MS_channel_1st_1"/>
    <property type="match status" value="3"/>
</dbReference>
<dbReference type="InterPro" id="IPR008910">
    <property type="entry name" value="MSC_TM_helix"/>
</dbReference>
<proteinExistence type="predicted"/>
<accession>D7E913</accession>
<feature type="transmembrane region" description="Helical" evidence="1">
    <location>
        <begin position="20"/>
        <end position="38"/>
    </location>
</feature>
<evidence type="ECO:0000256" key="1">
    <source>
        <dbReference type="SAM" id="Phobius"/>
    </source>
</evidence>
<dbReference type="AlphaFoldDB" id="D7E913"/>
<feature type="transmembrane region" description="Helical" evidence="1">
    <location>
        <begin position="209"/>
        <end position="231"/>
    </location>
</feature>
<evidence type="ECO:0000313" key="3">
    <source>
        <dbReference type="Proteomes" id="UP000000391"/>
    </source>
</evidence>
<dbReference type="HOGENOM" id="CLU_945313_0_0_2"/>
<keyword evidence="1" id="KW-1133">Transmembrane helix</keyword>
<gene>
    <name evidence="2" type="ordered locus">Metev_1075</name>
</gene>
<dbReference type="STRING" id="644295.Metev_1075"/>
<evidence type="ECO:0000313" key="2">
    <source>
        <dbReference type="EMBL" id="ADI73961.1"/>
    </source>
</evidence>
<feature type="transmembrane region" description="Helical" evidence="1">
    <location>
        <begin position="177"/>
        <end position="197"/>
    </location>
</feature>
<dbReference type="Proteomes" id="UP000000391">
    <property type="component" value="Chromosome"/>
</dbReference>
<sequence length="309" mass="33505">MVNTPIMDSLYNMVSQMIEFIPLLVAIIVLLIVGRFVGKGLGKLGSRILEKIGLDILLDKTAIGKMISKSNITTTGFFDTIIRWFVYLVFAVIIIDLLQIQIVSDFLTDVIAFIPLIASAAIILVVGFLVVDFLADLVKKVLETTELNDKVAESPIGNAIKASGTSVSGIISGLIKLFGYLLFVTAALNVLQLSIIADLVGRIVEYLPNLAAGILILIGGLLAIGVFEKYLDNFMKGMSIESANVLLPMLRGVLLLLVIFIALDTMLVNIGVFYVILQPLAWGVAVIIAFKYGIKDAIVAYAKERKQEG</sequence>
<feature type="transmembrane region" description="Helical" evidence="1">
    <location>
        <begin position="282"/>
        <end position="302"/>
    </location>
</feature>
<dbReference type="KEGG" id="mev:Metev_1075"/>
<feature type="transmembrane region" description="Helical" evidence="1">
    <location>
        <begin position="110"/>
        <end position="131"/>
    </location>
</feature>
<organism evidence="2 3">
    <name type="scientific">Methanohalobium evestigatum (strain ATCC BAA-1072 / DSM 3721 / NBRC 107634 / OCM 161 / Z-7303)</name>
    <dbReference type="NCBI Taxonomy" id="644295"/>
    <lineage>
        <taxon>Archaea</taxon>
        <taxon>Methanobacteriati</taxon>
        <taxon>Methanobacteriota</taxon>
        <taxon>Stenosarchaea group</taxon>
        <taxon>Methanomicrobia</taxon>
        <taxon>Methanosarcinales</taxon>
        <taxon>Methanosarcinaceae</taxon>
        <taxon>Methanohalobium</taxon>
    </lineage>
</organism>